<gene>
    <name evidence="1" type="ORF">POL58_48700</name>
</gene>
<reference evidence="1 2" key="1">
    <citation type="submission" date="2022-11" db="EMBL/GenBank/DDBJ databases">
        <title>Minimal conservation of predation-associated metabolite biosynthetic gene clusters underscores biosynthetic potential of Myxococcota including descriptions for ten novel species: Archangium lansinium sp. nov., Myxococcus landrumus sp. nov., Nannocystis bai.</title>
        <authorList>
            <person name="Ahearne A."/>
            <person name="Stevens C."/>
            <person name="Dowd S."/>
        </authorList>
    </citation>
    <scope>NUCLEOTIDE SEQUENCE [LARGE SCALE GENOMIC DNA]</scope>
    <source>
        <strain evidence="1 2">NCELM</strain>
    </source>
</reference>
<dbReference type="RefSeq" id="WP_272011104.1">
    <property type="nucleotide sequence ID" value="NZ_JAQNDN010000028.1"/>
</dbReference>
<dbReference type="Proteomes" id="UP001217838">
    <property type="component" value="Unassembled WGS sequence"/>
</dbReference>
<dbReference type="EMBL" id="JAQNDN010000028">
    <property type="protein sequence ID" value="MDC0675704.1"/>
    <property type="molecule type" value="Genomic_DNA"/>
</dbReference>
<sequence length="70" mass="7999">MLHAFNTIVGVDFGAPQRARNQRRKIIAIEARAIDWRRYRVDAERAERRERSAYFAATEESAMSVTSAGT</sequence>
<organism evidence="1 2">
    <name type="scientific">Nannocystis radixulma</name>
    <dbReference type="NCBI Taxonomy" id="2995305"/>
    <lineage>
        <taxon>Bacteria</taxon>
        <taxon>Pseudomonadati</taxon>
        <taxon>Myxococcota</taxon>
        <taxon>Polyangia</taxon>
        <taxon>Nannocystales</taxon>
        <taxon>Nannocystaceae</taxon>
        <taxon>Nannocystis</taxon>
    </lineage>
</organism>
<evidence type="ECO:0000313" key="2">
    <source>
        <dbReference type="Proteomes" id="UP001217838"/>
    </source>
</evidence>
<keyword evidence="2" id="KW-1185">Reference proteome</keyword>
<protein>
    <recommendedName>
        <fullName evidence="3">Transposase</fullName>
    </recommendedName>
</protein>
<accession>A0ABT5BQ69</accession>
<comment type="caution">
    <text evidence="1">The sequence shown here is derived from an EMBL/GenBank/DDBJ whole genome shotgun (WGS) entry which is preliminary data.</text>
</comment>
<evidence type="ECO:0000313" key="1">
    <source>
        <dbReference type="EMBL" id="MDC0675704.1"/>
    </source>
</evidence>
<proteinExistence type="predicted"/>
<evidence type="ECO:0008006" key="3">
    <source>
        <dbReference type="Google" id="ProtNLM"/>
    </source>
</evidence>
<name>A0ABT5BQ69_9BACT</name>